<evidence type="ECO:0000256" key="6">
    <source>
        <dbReference type="RuleBase" id="RU363014"/>
    </source>
</evidence>
<evidence type="ECO:0000256" key="1">
    <source>
        <dbReference type="ARBA" id="ARBA00004496"/>
    </source>
</evidence>
<dbReference type="PROSITE" id="PS01096">
    <property type="entry name" value="PPIC_PPIASE_1"/>
    <property type="match status" value="1"/>
</dbReference>
<dbReference type="Proteomes" id="UP000013827">
    <property type="component" value="Unassembled WGS sequence"/>
</dbReference>
<dbReference type="InterPro" id="IPR000297">
    <property type="entry name" value="PPIase_PpiC"/>
</dbReference>
<comment type="function">
    <text evidence="4">PPIases accelerate the folding of proteins. It prefers amino acid residues with hydrophobic side chains like leucine and phenylalanine in the P1 position of the peptides substrates.</text>
</comment>
<dbReference type="PROSITE" id="PS50198">
    <property type="entry name" value="PPIC_PPIASE_2"/>
    <property type="match status" value="1"/>
</dbReference>
<dbReference type="AlphaFoldDB" id="A0A0D3IZK6"/>
<keyword evidence="5 6" id="KW-0413">Isomerase</keyword>
<evidence type="ECO:0000256" key="5">
    <source>
        <dbReference type="PROSITE-ProRule" id="PRU00278"/>
    </source>
</evidence>
<dbReference type="GO" id="GO:0003755">
    <property type="term" value="F:peptidyl-prolyl cis-trans isomerase activity"/>
    <property type="evidence" value="ECO:0007669"/>
    <property type="project" value="UniProtKB-UniRule"/>
</dbReference>
<dbReference type="EnsemblProtists" id="EOD16691">
    <property type="protein sequence ID" value="EOD16691"/>
    <property type="gene ID" value="EMIHUDRAFT_75941"/>
</dbReference>
<sequence>MIFAAGTAFTPAGLAGLPAQRTAARHASARAGVFDFLAFGKAGASHILVSDNARAQRIKAQIEAGQVNFADAAREFSTCPSGAKGGDLGTFGPGQMVGAFNDYCFDPDTVVGELGLVKTKFGSHVIKLTKKP</sequence>
<comment type="catalytic activity">
    <reaction evidence="6">
        <text>[protein]-peptidylproline (omega=180) = [protein]-peptidylproline (omega=0)</text>
        <dbReference type="Rhea" id="RHEA:16237"/>
        <dbReference type="Rhea" id="RHEA-COMP:10747"/>
        <dbReference type="Rhea" id="RHEA-COMP:10748"/>
        <dbReference type="ChEBI" id="CHEBI:83833"/>
        <dbReference type="ChEBI" id="CHEBI:83834"/>
        <dbReference type="EC" id="5.2.1.8"/>
    </reaction>
</comment>
<feature type="domain" description="PpiC" evidence="7">
    <location>
        <begin position="39"/>
        <end position="130"/>
    </location>
</feature>
<organism evidence="8 9">
    <name type="scientific">Emiliania huxleyi (strain CCMP1516)</name>
    <dbReference type="NCBI Taxonomy" id="280463"/>
    <lineage>
        <taxon>Eukaryota</taxon>
        <taxon>Haptista</taxon>
        <taxon>Haptophyta</taxon>
        <taxon>Prymnesiophyceae</taxon>
        <taxon>Isochrysidales</taxon>
        <taxon>Noelaerhabdaceae</taxon>
        <taxon>Emiliania</taxon>
    </lineage>
</organism>
<dbReference type="RefSeq" id="XP_005769120.1">
    <property type="nucleotide sequence ID" value="XM_005769063.1"/>
</dbReference>
<reference evidence="8" key="2">
    <citation type="submission" date="2024-10" db="UniProtKB">
        <authorList>
            <consortium name="EnsemblProtists"/>
        </authorList>
    </citation>
    <scope>IDENTIFICATION</scope>
</reference>
<dbReference type="Pfam" id="PF13616">
    <property type="entry name" value="Rotamase_3"/>
    <property type="match status" value="1"/>
</dbReference>
<comment type="subcellular location">
    <subcellularLocation>
        <location evidence="1">Cytoplasm</location>
    </subcellularLocation>
</comment>
<evidence type="ECO:0000256" key="3">
    <source>
        <dbReference type="ARBA" id="ARBA00022490"/>
    </source>
</evidence>
<dbReference type="GO" id="GO:0005737">
    <property type="term" value="C:cytoplasm"/>
    <property type="evidence" value="ECO:0007669"/>
    <property type="project" value="UniProtKB-SubCell"/>
</dbReference>
<dbReference type="HOGENOM" id="CLU_090028_6_1_1"/>
<keyword evidence="5 6" id="KW-0697">Rotamase</keyword>
<evidence type="ECO:0000256" key="2">
    <source>
        <dbReference type="ARBA" id="ARBA00007656"/>
    </source>
</evidence>
<proteinExistence type="inferred from homology"/>
<comment type="similarity">
    <text evidence="2">Belongs to the PpiC/parvulin rotamase family.</text>
</comment>
<keyword evidence="3" id="KW-0963">Cytoplasm</keyword>
<keyword evidence="9" id="KW-1185">Reference proteome</keyword>
<dbReference type="PaxDb" id="2903-EOD16691"/>
<evidence type="ECO:0000259" key="7">
    <source>
        <dbReference type="PROSITE" id="PS50198"/>
    </source>
</evidence>
<dbReference type="EC" id="5.2.1.8" evidence="6"/>
<dbReference type="GeneID" id="17262845"/>
<dbReference type="InterPro" id="IPR046357">
    <property type="entry name" value="PPIase_dom_sf"/>
</dbReference>
<protein>
    <recommendedName>
        <fullName evidence="6">Peptidyl-prolyl cis-trans isomerase</fullName>
        <ecNumber evidence="6">5.2.1.8</ecNumber>
    </recommendedName>
</protein>
<reference evidence="9" key="1">
    <citation type="journal article" date="2013" name="Nature">
        <title>Pan genome of the phytoplankton Emiliania underpins its global distribution.</title>
        <authorList>
            <person name="Read B.A."/>
            <person name="Kegel J."/>
            <person name="Klute M.J."/>
            <person name="Kuo A."/>
            <person name="Lefebvre S.C."/>
            <person name="Maumus F."/>
            <person name="Mayer C."/>
            <person name="Miller J."/>
            <person name="Monier A."/>
            <person name="Salamov A."/>
            <person name="Young J."/>
            <person name="Aguilar M."/>
            <person name="Claverie J.M."/>
            <person name="Frickenhaus S."/>
            <person name="Gonzalez K."/>
            <person name="Herman E.K."/>
            <person name="Lin Y.C."/>
            <person name="Napier J."/>
            <person name="Ogata H."/>
            <person name="Sarno A.F."/>
            <person name="Shmutz J."/>
            <person name="Schroeder D."/>
            <person name="de Vargas C."/>
            <person name="Verret F."/>
            <person name="von Dassow P."/>
            <person name="Valentin K."/>
            <person name="Van de Peer Y."/>
            <person name="Wheeler G."/>
            <person name="Dacks J.B."/>
            <person name="Delwiche C.F."/>
            <person name="Dyhrman S.T."/>
            <person name="Glockner G."/>
            <person name="John U."/>
            <person name="Richards T."/>
            <person name="Worden A.Z."/>
            <person name="Zhang X."/>
            <person name="Grigoriev I.V."/>
            <person name="Allen A.E."/>
            <person name="Bidle K."/>
            <person name="Borodovsky M."/>
            <person name="Bowler C."/>
            <person name="Brownlee C."/>
            <person name="Cock J.M."/>
            <person name="Elias M."/>
            <person name="Gladyshev V.N."/>
            <person name="Groth M."/>
            <person name="Guda C."/>
            <person name="Hadaegh A."/>
            <person name="Iglesias-Rodriguez M.D."/>
            <person name="Jenkins J."/>
            <person name="Jones B.M."/>
            <person name="Lawson T."/>
            <person name="Leese F."/>
            <person name="Lindquist E."/>
            <person name="Lobanov A."/>
            <person name="Lomsadze A."/>
            <person name="Malik S.B."/>
            <person name="Marsh M.E."/>
            <person name="Mackinder L."/>
            <person name="Mock T."/>
            <person name="Mueller-Roeber B."/>
            <person name="Pagarete A."/>
            <person name="Parker M."/>
            <person name="Probert I."/>
            <person name="Quesneville H."/>
            <person name="Raines C."/>
            <person name="Rensing S.A."/>
            <person name="Riano-Pachon D.M."/>
            <person name="Richier S."/>
            <person name="Rokitta S."/>
            <person name="Shiraiwa Y."/>
            <person name="Soanes D.M."/>
            <person name="van der Giezen M."/>
            <person name="Wahlund T.M."/>
            <person name="Williams B."/>
            <person name="Wilson W."/>
            <person name="Wolfe G."/>
            <person name="Wurch L.L."/>
        </authorList>
    </citation>
    <scope>NUCLEOTIDE SEQUENCE</scope>
</reference>
<dbReference type="InterPro" id="IPR052204">
    <property type="entry name" value="PpiC/parvulin_rotamase"/>
</dbReference>
<dbReference type="STRING" id="2903.R1E0X2"/>
<name>A0A0D3IZK6_EMIH1</name>
<dbReference type="KEGG" id="ehx:EMIHUDRAFT_75941"/>
<dbReference type="PANTHER" id="PTHR43629">
    <property type="entry name" value="PEPTIDYL-PROLYL CIS-TRANS ISOMERASE"/>
    <property type="match status" value="1"/>
</dbReference>
<evidence type="ECO:0000313" key="9">
    <source>
        <dbReference type="Proteomes" id="UP000013827"/>
    </source>
</evidence>
<dbReference type="InterPro" id="IPR023058">
    <property type="entry name" value="PPIase_PpiC_CS"/>
</dbReference>
<accession>A0A0D3IZK6</accession>
<evidence type="ECO:0000256" key="4">
    <source>
        <dbReference type="ARBA" id="ARBA00046231"/>
    </source>
</evidence>
<dbReference type="PANTHER" id="PTHR43629:SF2">
    <property type="entry name" value="RHODANESE-LIKE_PPIC DOMAIN-CONTAINING PROTEIN 12, CHLOROPLASTIC"/>
    <property type="match status" value="1"/>
</dbReference>
<dbReference type="SUPFAM" id="SSF54534">
    <property type="entry name" value="FKBP-like"/>
    <property type="match status" value="1"/>
</dbReference>
<dbReference type="Gene3D" id="3.10.50.40">
    <property type="match status" value="1"/>
</dbReference>
<evidence type="ECO:0000313" key="8">
    <source>
        <dbReference type="EnsemblProtists" id="EOD16691"/>
    </source>
</evidence>